<dbReference type="Gene3D" id="1.10.10.10">
    <property type="entry name" value="Winged helix-like DNA-binding domain superfamily/Winged helix DNA-binding domain"/>
    <property type="match status" value="1"/>
</dbReference>
<evidence type="ECO:0000313" key="4">
    <source>
        <dbReference type="Proteomes" id="UP000031928"/>
    </source>
</evidence>
<reference evidence="3 4" key="1">
    <citation type="submission" date="2014-05" db="EMBL/GenBank/DDBJ databases">
        <title>Complete genome sequence of Corynebacterium marinum DSM 44953.</title>
        <authorList>
            <person name="Schaffert L."/>
            <person name="Albersmeier A."/>
            <person name="Kalinowski J."/>
            <person name="Ruckert C."/>
        </authorList>
    </citation>
    <scope>NUCLEOTIDE SEQUENCE [LARGE SCALE GENOMIC DNA]</scope>
    <source>
        <strain evidence="3 4">DSM 44953</strain>
    </source>
</reference>
<dbReference type="KEGG" id="cmq:B840_04820"/>
<dbReference type="EMBL" id="CP007790">
    <property type="protein sequence ID" value="AJK68583.1"/>
    <property type="molecule type" value="Genomic_DNA"/>
</dbReference>
<dbReference type="PROSITE" id="PS50995">
    <property type="entry name" value="HTH_MARR_2"/>
    <property type="match status" value="1"/>
</dbReference>
<sequence length="202" mass="22105">MGGLRSSGPGSGVDGSPGISDTTYDGAIVDDMATEARWLNDEEQALWRLILAGMRKIDRVIDETLLAGSDLSSSEFSVLVSLSEADGQCLRLRDLCAGLNWDRSRTSHQITRMERRGLVTKRKSEGDARGVVVSLTDEGMRRLQSAAPDHVESVRRVVFDHLEPEQYAHLKAFMEGVIAVDNVPGHPDFVGELNAPDRTDAQ</sequence>
<dbReference type="HOGENOM" id="CLU_083287_2_2_11"/>
<dbReference type="STRING" id="1224162.B840_04820"/>
<evidence type="ECO:0000256" key="1">
    <source>
        <dbReference type="SAM" id="MobiDB-lite"/>
    </source>
</evidence>
<dbReference type="SUPFAM" id="SSF46785">
    <property type="entry name" value="Winged helix' DNA-binding domain"/>
    <property type="match status" value="1"/>
</dbReference>
<proteinExistence type="predicted"/>
<organism evidence="3 4">
    <name type="scientific">Corynebacterium marinum DSM 44953</name>
    <dbReference type="NCBI Taxonomy" id="1224162"/>
    <lineage>
        <taxon>Bacteria</taxon>
        <taxon>Bacillati</taxon>
        <taxon>Actinomycetota</taxon>
        <taxon>Actinomycetes</taxon>
        <taxon>Mycobacteriales</taxon>
        <taxon>Corynebacteriaceae</taxon>
        <taxon>Corynebacterium</taxon>
    </lineage>
</organism>
<dbReference type="InterPro" id="IPR039422">
    <property type="entry name" value="MarR/SlyA-like"/>
</dbReference>
<dbReference type="AlphaFoldDB" id="A0A0B6TKT6"/>
<evidence type="ECO:0000259" key="2">
    <source>
        <dbReference type="PROSITE" id="PS50995"/>
    </source>
</evidence>
<feature type="compositionally biased region" description="Gly residues" evidence="1">
    <location>
        <begin position="1"/>
        <end position="15"/>
    </location>
</feature>
<dbReference type="SMART" id="SM00347">
    <property type="entry name" value="HTH_MARR"/>
    <property type="match status" value="1"/>
</dbReference>
<dbReference type="GO" id="GO:0006950">
    <property type="term" value="P:response to stress"/>
    <property type="evidence" value="ECO:0007669"/>
    <property type="project" value="TreeGrafter"/>
</dbReference>
<evidence type="ECO:0000313" key="3">
    <source>
        <dbReference type="EMBL" id="AJK68583.1"/>
    </source>
</evidence>
<protein>
    <submittedName>
        <fullName evidence="3">MarR family transcriptional regulator</fullName>
    </submittedName>
</protein>
<feature type="domain" description="HTH marR-type" evidence="2">
    <location>
        <begin position="43"/>
        <end position="179"/>
    </location>
</feature>
<name>A0A0B6TKT6_9CORY</name>
<feature type="region of interest" description="Disordered" evidence="1">
    <location>
        <begin position="1"/>
        <end position="22"/>
    </location>
</feature>
<keyword evidence="4" id="KW-1185">Reference proteome</keyword>
<dbReference type="InterPro" id="IPR036388">
    <property type="entry name" value="WH-like_DNA-bd_sf"/>
</dbReference>
<gene>
    <name evidence="3" type="ORF">B840_04820</name>
</gene>
<accession>A0A0B6TKT6</accession>
<dbReference type="PANTHER" id="PTHR33164:SF99">
    <property type="entry name" value="MARR FAMILY REGULATORY PROTEIN"/>
    <property type="match status" value="1"/>
</dbReference>
<dbReference type="Proteomes" id="UP000031928">
    <property type="component" value="Chromosome"/>
</dbReference>
<dbReference type="InterPro" id="IPR036390">
    <property type="entry name" value="WH_DNA-bd_sf"/>
</dbReference>
<dbReference type="InterPro" id="IPR000835">
    <property type="entry name" value="HTH_MarR-typ"/>
</dbReference>
<dbReference type="PANTHER" id="PTHR33164">
    <property type="entry name" value="TRANSCRIPTIONAL REGULATOR, MARR FAMILY"/>
    <property type="match status" value="1"/>
</dbReference>
<dbReference type="Pfam" id="PF12802">
    <property type="entry name" value="MarR_2"/>
    <property type="match status" value="1"/>
</dbReference>
<dbReference type="GO" id="GO:0003700">
    <property type="term" value="F:DNA-binding transcription factor activity"/>
    <property type="evidence" value="ECO:0007669"/>
    <property type="project" value="InterPro"/>
</dbReference>